<dbReference type="InterPro" id="IPR051070">
    <property type="entry name" value="NF-kappa-B_inhibitor"/>
</dbReference>
<dbReference type="InterPro" id="IPR002110">
    <property type="entry name" value="Ankyrin_rpt"/>
</dbReference>
<keyword evidence="6" id="KW-1185">Reference proteome</keyword>
<name>A0A9P6Z0Z0_9FUNG</name>
<dbReference type="AlphaFoldDB" id="A0A9P6Z0Z0"/>
<dbReference type="GO" id="GO:0051059">
    <property type="term" value="F:NF-kappaB binding"/>
    <property type="evidence" value="ECO:0007669"/>
    <property type="project" value="TreeGrafter"/>
</dbReference>
<dbReference type="InterPro" id="IPR036770">
    <property type="entry name" value="Ankyrin_rpt-contain_sf"/>
</dbReference>
<dbReference type="EMBL" id="JAANIU010001118">
    <property type="protein sequence ID" value="KAG1568538.1"/>
    <property type="molecule type" value="Genomic_DNA"/>
</dbReference>
<evidence type="ECO:0000313" key="6">
    <source>
        <dbReference type="Proteomes" id="UP000740926"/>
    </source>
</evidence>
<reference evidence="5 6" key="1">
    <citation type="journal article" date="2020" name="Microb. Genom.">
        <title>Genetic diversity of clinical and environmental Mucorales isolates obtained from an investigation of mucormycosis cases among solid organ transplant recipients.</title>
        <authorList>
            <person name="Nguyen M.H."/>
            <person name="Kaul D."/>
            <person name="Muto C."/>
            <person name="Cheng S.J."/>
            <person name="Richter R.A."/>
            <person name="Bruno V.M."/>
            <person name="Liu G."/>
            <person name="Beyhan S."/>
            <person name="Sundermann A.J."/>
            <person name="Mounaud S."/>
            <person name="Pasculle A.W."/>
            <person name="Nierman W.C."/>
            <person name="Driscoll E."/>
            <person name="Cumbie R."/>
            <person name="Clancy C.J."/>
            <person name="Dupont C.L."/>
        </authorList>
    </citation>
    <scope>NUCLEOTIDE SEQUENCE [LARGE SCALE GENOMIC DNA]</scope>
    <source>
        <strain evidence="5 6">GL24</strain>
    </source>
</reference>
<dbReference type="PROSITE" id="PS50088">
    <property type="entry name" value="ANK_REPEAT"/>
    <property type="match status" value="1"/>
</dbReference>
<dbReference type="SMART" id="SM00248">
    <property type="entry name" value="ANK"/>
    <property type="match status" value="3"/>
</dbReference>
<dbReference type="Pfam" id="PF12796">
    <property type="entry name" value="Ank_2"/>
    <property type="match status" value="1"/>
</dbReference>
<feature type="compositionally biased region" description="Acidic residues" evidence="4">
    <location>
        <begin position="141"/>
        <end position="163"/>
    </location>
</feature>
<feature type="region of interest" description="Disordered" evidence="4">
    <location>
        <begin position="140"/>
        <end position="163"/>
    </location>
</feature>
<dbReference type="Gene3D" id="1.25.40.20">
    <property type="entry name" value="Ankyrin repeat-containing domain"/>
    <property type="match status" value="1"/>
</dbReference>
<keyword evidence="2 3" id="KW-0040">ANK repeat</keyword>
<sequence>MTEGASNNELLLALCRNDQEEELEKLVEEGKCNVNFADGAGNTAAHYAVKSGSIGCLEVLVNHDDVDLDVKNTLEGNTPLHLAVEYANQDHEMASALVELLLAGGADPKIQNRDKFIPIQLVNPKHSDIREKLEEASAAYEMDDADIVAEDEDDEEGSASEEE</sequence>
<dbReference type="PANTHER" id="PTHR46680">
    <property type="entry name" value="NF-KAPPA-B INHIBITOR ALPHA"/>
    <property type="match status" value="1"/>
</dbReference>
<dbReference type="GO" id="GO:0071356">
    <property type="term" value="P:cellular response to tumor necrosis factor"/>
    <property type="evidence" value="ECO:0007669"/>
    <property type="project" value="TreeGrafter"/>
</dbReference>
<dbReference type="SUPFAM" id="SSF48403">
    <property type="entry name" value="Ankyrin repeat"/>
    <property type="match status" value="1"/>
</dbReference>
<dbReference type="Proteomes" id="UP000740926">
    <property type="component" value="Unassembled WGS sequence"/>
</dbReference>
<dbReference type="PRINTS" id="PR01415">
    <property type="entry name" value="ANKYRIN"/>
</dbReference>
<evidence type="ECO:0000256" key="1">
    <source>
        <dbReference type="ARBA" id="ARBA00022737"/>
    </source>
</evidence>
<organism evidence="5 6">
    <name type="scientific">Rhizopus delemar</name>
    <dbReference type="NCBI Taxonomy" id="936053"/>
    <lineage>
        <taxon>Eukaryota</taxon>
        <taxon>Fungi</taxon>
        <taxon>Fungi incertae sedis</taxon>
        <taxon>Mucoromycota</taxon>
        <taxon>Mucoromycotina</taxon>
        <taxon>Mucoromycetes</taxon>
        <taxon>Mucorales</taxon>
        <taxon>Mucorineae</taxon>
        <taxon>Rhizopodaceae</taxon>
        <taxon>Rhizopus</taxon>
    </lineage>
</organism>
<evidence type="ECO:0000256" key="2">
    <source>
        <dbReference type="ARBA" id="ARBA00023043"/>
    </source>
</evidence>
<keyword evidence="1" id="KW-0677">Repeat</keyword>
<comment type="caution">
    <text evidence="5">The sequence shown here is derived from an EMBL/GenBank/DDBJ whole genome shotgun (WGS) entry which is preliminary data.</text>
</comment>
<dbReference type="PROSITE" id="PS50297">
    <property type="entry name" value="ANK_REP_REGION"/>
    <property type="match status" value="1"/>
</dbReference>
<feature type="repeat" description="ANK" evidence="3">
    <location>
        <begin position="75"/>
        <end position="113"/>
    </location>
</feature>
<accession>A0A9P6Z0Z0</accession>
<evidence type="ECO:0000256" key="3">
    <source>
        <dbReference type="PROSITE-ProRule" id="PRU00023"/>
    </source>
</evidence>
<dbReference type="GO" id="GO:0005829">
    <property type="term" value="C:cytosol"/>
    <property type="evidence" value="ECO:0007669"/>
    <property type="project" value="TreeGrafter"/>
</dbReference>
<dbReference type="PANTHER" id="PTHR46680:SF2">
    <property type="entry name" value="NF-KAPPA-B INHIBITOR ZETA"/>
    <property type="match status" value="1"/>
</dbReference>
<protein>
    <recommendedName>
        <fullName evidence="7">Ankyrin</fullName>
    </recommendedName>
</protein>
<gene>
    <name evidence="5" type="ORF">G6F50_007199</name>
</gene>
<evidence type="ECO:0000313" key="5">
    <source>
        <dbReference type="EMBL" id="KAG1568538.1"/>
    </source>
</evidence>
<proteinExistence type="predicted"/>
<evidence type="ECO:0000256" key="4">
    <source>
        <dbReference type="SAM" id="MobiDB-lite"/>
    </source>
</evidence>
<evidence type="ECO:0008006" key="7">
    <source>
        <dbReference type="Google" id="ProtNLM"/>
    </source>
</evidence>